<reference evidence="2" key="1">
    <citation type="submission" date="2022-03" db="EMBL/GenBank/DDBJ databases">
        <authorList>
            <person name="Martin H S."/>
        </authorList>
    </citation>
    <scope>NUCLEOTIDE SEQUENCE</scope>
</reference>
<feature type="region of interest" description="Disordered" evidence="1">
    <location>
        <begin position="1"/>
        <end position="20"/>
    </location>
</feature>
<dbReference type="EMBL" id="OW152830">
    <property type="protein sequence ID" value="CAH2048809.1"/>
    <property type="molecule type" value="Genomic_DNA"/>
</dbReference>
<accession>A0ABN8I4S0</accession>
<evidence type="ECO:0000256" key="1">
    <source>
        <dbReference type="SAM" id="MobiDB-lite"/>
    </source>
</evidence>
<gene>
    <name evidence="2" type="ORF">IPOD504_LOCUS6393</name>
</gene>
<evidence type="ECO:0000313" key="3">
    <source>
        <dbReference type="Proteomes" id="UP000837857"/>
    </source>
</evidence>
<organism evidence="2 3">
    <name type="scientific">Iphiclides podalirius</name>
    <name type="common">scarce swallowtail</name>
    <dbReference type="NCBI Taxonomy" id="110791"/>
    <lineage>
        <taxon>Eukaryota</taxon>
        <taxon>Metazoa</taxon>
        <taxon>Ecdysozoa</taxon>
        <taxon>Arthropoda</taxon>
        <taxon>Hexapoda</taxon>
        <taxon>Insecta</taxon>
        <taxon>Pterygota</taxon>
        <taxon>Neoptera</taxon>
        <taxon>Endopterygota</taxon>
        <taxon>Lepidoptera</taxon>
        <taxon>Glossata</taxon>
        <taxon>Ditrysia</taxon>
        <taxon>Papilionoidea</taxon>
        <taxon>Papilionidae</taxon>
        <taxon>Papilioninae</taxon>
        <taxon>Iphiclides</taxon>
    </lineage>
</organism>
<sequence>MAPFSLKVDGSSPQCTTPSERNGQRFVSVKVGCLHINPTSKQGRRKFLMQLLALCFIPHVALILQNCSSMAQLSKTLDASLYLDTEIHTSLVAGEAVMCIQAERLLITKTIHQGQDSPHESR</sequence>
<proteinExistence type="predicted"/>
<name>A0ABN8I4S0_9NEOP</name>
<protein>
    <submittedName>
        <fullName evidence="2">Uncharacterized protein</fullName>
    </submittedName>
</protein>
<evidence type="ECO:0000313" key="2">
    <source>
        <dbReference type="EMBL" id="CAH2048809.1"/>
    </source>
</evidence>
<feature type="non-terminal residue" evidence="2">
    <location>
        <position position="1"/>
    </location>
</feature>
<dbReference type="Proteomes" id="UP000837857">
    <property type="component" value="Chromosome 18"/>
</dbReference>
<keyword evidence="3" id="KW-1185">Reference proteome</keyword>
<feature type="compositionally biased region" description="Polar residues" evidence="1">
    <location>
        <begin position="11"/>
        <end position="20"/>
    </location>
</feature>